<evidence type="ECO:0000313" key="3">
    <source>
        <dbReference type="Proteomes" id="UP001183777"/>
    </source>
</evidence>
<feature type="transmembrane region" description="Helical" evidence="1">
    <location>
        <begin position="202"/>
        <end position="221"/>
    </location>
</feature>
<comment type="caution">
    <text evidence="2">The sequence shown here is derived from an EMBL/GenBank/DDBJ whole genome shotgun (WGS) entry which is preliminary data.</text>
</comment>
<feature type="transmembrane region" description="Helical" evidence="1">
    <location>
        <begin position="130"/>
        <end position="151"/>
    </location>
</feature>
<keyword evidence="1" id="KW-1133">Transmembrane helix</keyword>
<keyword evidence="1" id="KW-0472">Membrane</keyword>
<keyword evidence="3" id="KW-1185">Reference proteome</keyword>
<accession>A0ABU2RBR3</accession>
<organism evidence="2 3">
    <name type="scientific">Streptomyces salyersiae</name>
    <dbReference type="NCBI Taxonomy" id="3075530"/>
    <lineage>
        <taxon>Bacteria</taxon>
        <taxon>Bacillati</taxon>
        <taxon>Actinomycetota</taxon>
        <taxon>Actinomycetes</taxon>
        <taxon>Kitasatosporales</taxon>
        <taxon>Streptomycetaceae</taxon>
        <taxon>Streptomyces</taxon>
    </lineage>
</organism>
<evidence type="ECO:0000313" key="2">
    <source>
        <dbReference type="EMBL" id="MDT0426310.1"/>
    </source>
</evidence>
<gene>
    <name evidence="2" type="ORF">RM649_01410</name>
</gene>
<feature type="transmembrane region" description="Helical" evidence="1">
    <location>
        <begin position="227"/>
        <end position="245"/>
    </location>
</feature>
<feature type="transmembrane region" description="Helical" evidence="1">
    <location>
        <begin position="42"/>
        <end position="59"/>
    </location>
</feature>
<feature type="transmembrane region" description="Helical" evidence="1">
    <location>
        <begin position="163"/>
        <end position="182"/>
    </location>
</feature>
<dbReference type="EMBL" id="JAVREX010000001">
    <property type="protein sequence ID" value="MDT0426310.1"/>
    <property type="molecule type" value="Genomic_DNA"/>
</dbReference>
<protein>
    <submittedName>
        <fullName evidence="2">DMT family transporter</fullName>
    </submittedName>
</protein>
<dbReference type="Proteomes" id="UP001183777">
    <property type="component" value="Unassembled WGS sequence"/>
</dbReference>
<proteinExistence type="predicted"/>
<feature type="transmembrane region" description="Helical" evidence="1">
    <location>
        <begin position="99"/>
        <end position="118"/>
    </location>
</feature>
<feature type="transmembrane region" description="Helical" evidence="1">
    <location>
        <begin position="257"/>
        <end position="274"/>
    </location>
</feature>
<name>A0ABU2RBR3_9ACTN</name>
<feature type="transmembrane region" description="Helical" evidence="1">
    <location>
        <begin position="286"/>
        <end position="303"/>
    </location>
</feature>
<evidence type="ECO:0000256" key="1">
    <source>
        <dbReference type="SAM" id="Phobius"/>
    </source>
</evidence>
<dbReference type="RefSeq" id="WP_200695959.1">
    <property type="nucleotide sequence ID" value="NZ_JAVREX010000001.1"/>
</dbReference>
<sequence>MSSSRRLALAAGPLLVLGYCVINSTKSVFEGALVQNLSPEFIAFNSFVVAQAFYFFTLRDKGQLKDVIRRCLPDVVMLNVSTAVCWIAVLYAFTVFEPAMANSVIIGLGPAVTIVLGFKLRPGTKALPLELAAAGGMIVAMAYLVVTASSGDSAIGDVPTGKLVFGIVMCVLTTISLSGVTYYTKRLGDAGMSVRQMMASRFVVLIVATFVILVVRGSFGAYSLGNVGAILAISLVGVIISLYLLQQGIVRTEPITVSMLFGTNLVITYIVQFVDPRLHQSQDTLYGVLAISLAMCLGTWARWRAGRRDADEPGQDVTAQAEAKA</sequence>
<feature type="transmembrane region" description="Helical" evidence="1">
    <location>
        <begin position="71"/>
        <end position="93"/>
    </location>
</feature>
<keyword evidence="1" id="KW-0812">Transmembrane</keyword>
<reference evidence="3" key="1">
    <citation type="submission" date="2023-07" db="EMBL/GenBank/DDBJ databases">
        <title>30 novel species of actinomycetes from the DSMZ collection.</title>
        <authorList>
            <person name="Nouioui I."/>
        </authorList>
    </citation>
    <scope>NUCLEOTIDE SEQUENCE [LARGE SCALE GENOMIC DNA]</scope>
    <source>
        <strain evidence="3">DSM 41770</strain>
    </source>
</reference>